<dbReference type="GO" id="GO:0004518">
    <property type="term" value="F:nuclease activity"/>
    <property type="evidence" value="ECO:0007669"/>
    <property type="project" value="UniProtKB-KW"/>
</dbReference>
<keyword evidence="4" id="KW-0460">Magnesium</keyword>
<proteinExistence type="predicted"/>
<accession>A0A964XP60</accession>
<protein>
    <submittedName>
        <fullName evidence="7">PIN domain-containing protein</fullName>
    </submittedName>
</protein>
<dbReference type="Proteomes" id="UP000598297">
    <property type="component" value="Unassembled WGS sequence"/>
</dbReference>
<evidence type="ECO:0000313" key="8">
    <source>
        <dbReference type="Proteomes" id="UP000598297"/>
    </source>
</evidence>
<name>A0A964XP60_9ACTN</name>
<evidence type="ECO:0000259" key="6">
    <source>
        <dbReference type="Pfam" id="PF26343"/>
    </source>
</evidence>
<dbReference type="InterPro" id="IPR058652">
    <property type="entry name" value="VapC50_C"/>
</dbReference>
<keyword evidence="2" id="KW-0479">Metal-binding</keyword>
<evidence type="ECO:0000256" key="2">
    <source>
        <dbReference type="ARBA" id="ARBA00022723"/>
    </source>
</evidence>
<evidence type="ECO:0000259" key="5">
    <source>
        <dbReference type="Pfam" id="PF13470"/>
    </source>
</evidence>
<keyword evidence="8" id="KW-1185">Reference proteome</keyword>
<comment type="caution">
    <text evidence="7">The sequence shown here is derived from an EMBL/GenBank/DDBJ whole genome shotgun (WGS) entry which is preliminary data.</text>
</comment>
<gene>
    <name evidence="7" type="ORF">GUY60_24250</name>
</gene>
<dbReference type="InterPro" id="IPR036390">
    <property type="entry name" value="WH_DNA-bd_sf"/>
</dbReference>
<sequence length="183" mass="20474">MAHVVVYDACVLYPSTLRDLLIRIAQSGLVQAKWSDRILDEVFDNLAENRPDLDAARLARTRRLMVRAIRDGMVVGYEPLIEAMELPDPDDRHVLAAAVKSRAHQIVTRNLKDFPASAVSRWGVRAGHPDDFVMEQIEIDRPTVFAAVHQIANSWRNPPGSVSGVLDRLEKDGLIESVAALRF</sequence>
<evidence type="ECO:0000256" key="3">
    <source>
        <dbReference type="ARBA" id="ARBA00022801"/>
    </source>
</evidence>
<evidence type="ECO:0000256" key="4">
    <source>
        <dbReference type="ARBA" id="ARBA00022842"/>
    </source>
</evidence>
<dbReference type="AlphaFoldDB" id="A0A964XP60"/>
<dbReference type="GO" id="GO:0016787">
    <property type="term" value="F:hydrolase activity"/>
    <property type="evidence" value="ECO:0007669"/>
    <property type="project" value="UniProtKB-KW"/>
</dbReference>
<dbReference type="RefSeq" id="WP_161701303.1">
    <property type="nucleotide sequence ID" value="NZ_JAAAHS010000222.1"/>
</dbReference>
<evidence type="ECO:0000313" key="7">
    <source>
        <dbReference type="EMBL" id="NBE54472.1"/>
    </source>
</evidence>
<reference evidence="7" key="1">
    <citation type="submission" date="2020-01" db="EMBL/GenBank/DDBJ databases">
        <title>Whole-genome analyses of novel actinobacteria.</title>
        <authorList>
            <person name="Sahin N."/>
        </authorList>
    </citation>
    <scope>NUCLEOTIDE SEQUENCE</scope>
    <source>
        <strain evidence="7">YC537</strain>
    </source>
</reference>
<dbReference type="InterPro" id="IPR002716">
    <property type="entry name" value="PIN_dom"/>
</dbReference>
<feature type="domain" description="PIN" evidence="5">
    <location>
        <begin position="5"/>
        <end position="111"/>
    </location>
</feature>
<dbReference type="GO" id="GO:0046872">
    <property type="term" value="F:metal ion binding"/>
    <property type="evidence" value="ECO:0007669"/>
    <property type="project" value="UniProtKB-KW"/>
</dbReference>
<keyword evidence="3" id="KW-0378">Hydrolase</keyword>
<dbReference type="EMBL" id="JAAAHS010000222">
    <property type="protein sequence ID" value="NBE54472.1"/>
    <property type="molecule type" value="Genomic_DNA"/>
</dbReference>
<keyword evidence="1" id="KW-0540">Nuclease</keyword>
<feature type="domain" description="VapC50 C-terminal" evidence="6">
    <location>
        <begin position="129"/>
        <end position="182"/>
    </location>
</feature>
<organism evidence="7 8">
    <name type="scientific">Streptomyces boluensis</name>
    <dbReference type="NCBI Taxonomy" id="1775135"/>
    <lineage>
        <taxon>Bacteria</taxon>
        <taxon>Bacillati</taxon>
        <taxon>Actinomycetota</taxon>
        <taxon>Actinomycetes</taxon>
        <taxon>Kitasatosporales</taxon>
        <taxon>Streptomycetaceae</taxon>
        <taxon>Streptomyces</taxon>
    </lineage>
</organism>
<dbReference type="Pfam" id="PF26343">
    <property type="entry name" value="VapC50_C"/>
    <property type="match status" value="1"/>
</dbReference>
<dbReference type="SUPFAM" id="SSF46785">
    <property type="entry name" value="Winged helix' DNA-binding domain"/>
    <property type="match status" value="1"/>
</dbReference>
<dbReference type="Pfam" id="PF13470">
    <property type="entry name" value="PIN_3"/>
    <property type="match status" value="1"/>
</dbReference>
<dbReference type="OrthoDB" id="113459at2"/>
<evidence type="ECO:0000256" key="1">
    <source>
        <dbReference type="ARBA" id="ARBA00022722"/>
    </source>
</evidence>